<feature type="repeat" description="TPR" evidence="8">
    <location>
        <begin position="798"/>
        <end position="831"/>
    </location>
</feature>
<keyword evidence="12" id="KW-1185">Reference proteome</keyword>
<dbReference type="InParanoid" id="G4YET0"/>
<dbReference type="Proteomes" id="UP000002640">
    <property type="component" value="Unassembled WGS sequence"/>
</dbReference>
<dbReference type="SMR" id="G4YET0"/>
<accession>G4YET0</accession>
<evidence type="ECO:0000256" key="2">
    <source>
        <dbReference type="ARBA" id="ARBA00005386"/>
    </source>
</evidence>
<organism evidence="11 12">
    <name type="scientific">Phytophthora sojae (strain P6497)</name>
    <name type="common">Soybean stem and root rot agent</name>
    <name type="synonym">Phytophthora megasperma f. sp. glycines</name>
    <dbReference type="NCBI Taxonomy" id="1094619"/>
    <lineage>
        <taxon>Eukaryota</taxon>
        <taxon>Sar</taxon>
        <taxon>Stramenopiles</taxon>
        <taxon>Oomycota</taxon>
        <taxon>Peronosporomycetes</taxon>
        <taxon>Peronosporales</taxon>
        <taxon>Peronosporaceae</taxon>
        <taxon>Phytophthora</taxon>
    </lineage>
</organism>
<evidence type="ECO:0000256" key="8">
    <source>
        <dbReference type="PROSITE-ProRule" id="PRU00339"/>
    </source>
</evidence>
<feature type="signal peptide" evidence="9">
    <location>
        <begin position="1"/>
        <end position="23"/>
    </location>
</feature>
<dbReference type="SMART" id="SM00028">
    <property type="entry name" value="TPR"/>
    <property type="match status" value="7"/>
</dbReference>
<evidence type="ECO:0000313" key="12">
    <source>
        <dbReference type="Proteomes" id="UP000002640"/>
    </source>
</evidence>
<gene>
    <name evidence="11" type="ORF">PHYSODRAFT_308484</name>
</gene>
<dbReference type="EMBL" id="JH159151">
    <property type="protein sequence ID" value="EGZ26924.1"/>
    <property type="molecule type" value="Genomic_DNA"/>
</dbReference>
<evidence type="ECO:0000256" key="9">
    <source>
        <dbReference type="SAM" id="SignalP"/>
    </source>
</evidence>
<evidence type="ECO:0000256" key="6">
    <source>
        <dbReference type="ARBA" id="ARBA00022737"/>
    </source>
</evidence>
<dbReference type="KEGG" id="psoj:PHYSODRAFT_308484"/>
<dbReference type="PROSITE" id="PS50005">
    <property type="entry name" value="TPR"/>
    <property type="match status" value="3"/>
</dbReference>
<feature type="chain" id="PRO_5003471202" description="protein O-GlcNAc transferase" evidence="9">
    <location>
        <begin position="24"/>
        <end position="1367"/>
    </location>
</feature>
<evidence type="ECO:0000256" key="4">
    <source>
        <dbReference type="ARBA" id="ARBA00022676"/>
    </source>
</evidence>
<reference evidence="11 12" key="1">
    <citation type="journal article" date="2006" name="Science">
        <title>Phytophthora genome sequences uncover evolutionary origins and mechanisms of pathogenesis.</title>
        <authorList>
            <person name="Tyler B.M."/>
            <person name="Tripathy S."/>
            <person name="Zhang X."/>
            <person name="Dehal P."/>
            <person name="Jiang R.H."/>
            <person name="Aerts A."/>
            <person name="Arredondo F.D."/>
            <person name="Baxter L."/>
            <person name="Bensasson D."/>
            <person name="Beynon J.L."/>
            <person name="Chapman J."/>
            <person name="Damasceno C.M."/>
            <person name="Dorrance A.E."/>
            <person name="Dou D."/>
            <person name="Dickerman A.W."/>
            <person name="Dubchak I.L."/>
            <person name="Garbelotto M."/>
            <person name="Gijzen M."/>
            <person name="Gordon S.G."/>
            <person name="Govers F."/>
            <person name="Grunwald N.J."/>
            <person name="Huang W."/>
            <person name="Ivors K.L."/>
            <person name="Jones R.W."/>
            <person name="Kamoun S."/>
            <person name="Krampis K."/>
            <person name="Lamour K.H."/>
            <person name="Lee M.K."/>
            <person name="McDonald W.H."/>
            <person name="Medina M."/>
            <person name="Meijer H.J."/>
            <person name="Nordberg E.K."/>
            <person name="Maclean D.J."/>
            <person name="Ospina-Giraldo M.D."/>
            <person name="Morris P.F."/>
            <person name="Phuntumart V."/>
            <person name="Putnam N.H."/>
            <person name="Rash S."/>
            <person name="Rose J.K."/>
            <person name="Sakihama Y."/>
            <person name="Salamov A.A."/>
            <person name="Savidor A."/>
            <person name="Scheuring C.F."/>
            <person name="Smith B.M."/>
            <person name="Sobral B.W."/>
            <person name="Terry A."/>
            <person name="Torto-Alalibo T.A."/>
            <person name="Win J."/>
            <person name="Xu Z."/>
            <person name="Zhang H."/>
            <person name="Grigoriev I.V."/>
            <person name="Rokhsar D.S."/>
            <person name="Boore J.L."/>
        </authorList>
    </citation>
    <scope>NUCLEOTIDE SEQUENCE [LARGE SCALE GENOMIC DNA]</scope>
    <source>
        <strain evidence="11 12">P6497</strain>
    </source>
</reference>
<protein>
    <recommendedName>
        <fullName evidence="3">protein O-GlcNAc transferase</fullName>
        <ecNumber evidence="3">2.4.1.255</ecNumber>
    </recommendedName>
</protein>
<evidence type="ECO:0000256" key="7">
    <source>
        <dbReference type="ARBA" id="ARBA00022803"/>
    </source>
</evidence>
<feature type="domain" description="O-GlcNAc transferase C-terminal" evidence="10">
    <location>
        <begin position="269"/>
        <end position="506"/>
    </location>
</feature>
<evidence type="ECO:0000259" key="10">
    <source>
        <dbReference type="Pfam" id="PF13844"/>
    </source>
</evidence>
<evidence type="ECO:0000256" key="1">
    <source>
        <dbReference type="ARBA" id="ARBA00004922"/>
    </source>
</evidence>
<keyword evidence="9" id="KW-0732">Signal</keyword>
<dbReference type="GeneID" id="20643037"/>
<evidence type="ECO:0000256" key="5">
    <source>
        <dbReference type="ARBA" id="ARBA00022679"/>
    </source>
</evidence>
<dbReference type="OMA" id="AFYCHEY"/>
<dbReference type="Pfam" id="PF13844">
    <property type="entry name" value="Glyco_transf_41"/>
    <property type="match status" value="2"/>
</dbReference>
<dbReference type="CDD" id="cd03801">
    <property type="entry name" value="GT4_PimA-like"/>
    <property type="match status" value="1"/>
</dbReference>
<feature type="repeat" description="TPR" evidence="8">
    <location>
        <begin position="184"/>
        <end position="217"/>
    </location>
</feature>
<keyword evidence="4" id="KW-0328">Glycosyltransferase</keyword>
<sequence length="1367" mass="154238">MPPLRAYLALFLLLCSSYHPTEAGTVLQVTPENEAALTLAAQLYHEAQDASELQDKERLFRESIDAYPELAPAYNNLAMLVLERQGRDETMQLLQRGLQAAEATNDLETVANIRNNLGFVTREGGKWSVAHSLEALRHFEAALGINPDFVGALYNKASVYLALRRDMESKELLLRVLELEHDNRQAHLDLGRIYFEHGDLEKALQHEERVIELSTTTKQKLEGMHNKGVFLKECGFLARALTVYDEMLAITSVESYVLVDMMNAKRLFCDWKGMEKLENQVVTAARKQFDLEMPEEPVELLPYDSTLLKLSDNFRKRLATRASEKYEQPSTLELLPSPWMENEPTWDRPLMPERLKIGYLSFDFRDHPMGHLTLGFIEQHAALAQGVDTICYSYGPNSEASAPWRRQFEEKCGVFRDLLGMSDLEAAQTIGRDGIDVLVDLMAHTKGARLGIPSLRPSRIAVNYLGFPGTMGSTFTDFVMVDKMVVPPEVAAKTMTEQVVYLPHTYQANRYEVSIASCGADTECQRANRSQHGLPSDAVVFCNFNTINKMESESFSVWMSILKQVPKSVLWLLAPSGVDASRVKELLHDQAMAHGVLPSRVIFAPRVDKFSHLARVTVADLFLDSFIYNAHSTAADALWANVPIVTIWGDTFPSRVAASLIQNAIPFPELISHSVKDYERTAVYLAKTPKVLRHIRSLLASHTLTSPLFNTKQTTEGIEAAYEAMHDVANRLHPLGRGPRFQLVVHPEHTAEAFGNAESFHARADEALKQGISLQESGDYAGARHAYTRVLGASPGNPDAVHLLGTVFYQTGELERAVEYITRAVAANPHVSWYHSNLGVAYAAMEKLGLALTEFQLALQLDPTNRVAISKLGGLYTTQGALDEVVDLYAAYGDAAYFAARHSSASQEEIEKAYLDYSDALVKTERSLDAIQLLESAVQQHPTLFQLSYNLGVLYNEAGRYDEGNQRQFATVLAQGRYLYETKGKQVKKIPRPEHKVVIAFYCHEYGQEWWEHWGPSSLETGLGGSEEAVVFLARELQKLGYWVEVYGDPSPQDISTLDQADEDIVRWYPHYAYDVDDRGVDMFVAWRYHISLAMGQAAWKKFLWMHDLPQEDAKRSSELLNSVDGIFCLSDFHASMFPDSFQSKITVSTNAVDPSFFVHGPNHADRFVYGSSPSRGLYAVLQAWPRIRELIPTAELAVFYGFRPAFMKWGQSQMPNFTEWMVEMNRLLTETPGVRYVGLVNHAQLAKEYSYAGFYLYPTTFSETSCISLMKAMANGAIPITSRFPASALPETVDEFDLGPRALQQKTIVDDPEWLELWIQSIVEAVRDEQQAATVRHRMKRFARKKYRWEHIALQWHRVISRPRFP</sequence>
<feature type="domain" description="O-GlcNAc transferase C-terminal" evidence="10">
    <location>
        <begin position="526"/>
        <end position="716"/>
    </location>
</feature>
<feature type="repeat" description="TPR" evidence="8">
    <location>
        <begin position="832"/>
        <end position="865"/>
    </location>
</feature>
<keyword evidence="7 8" id="KW-0802">TPR repeat</keyword>
<dbReference type="PANTHER" id="PTHR44998">
    <property type="match status" value="1"/>
</dbReference>
<evidence type="ECO:0000313" key="11">
    <source>
        <dbReference type="EMBL" id="EGZ26924.1"/>
    </source>
</evidence>
<dbReference type="Gene3D" id="3.40.50.2000">
    <property type="entry name" value="Glycogen Phosphorylase B"/>
    <property type="match status" value="2"/>
</dbReference>
<proteinExistence type="inferred from homology"/>
<dbReference type="RefSeq" id="XP_009514199.1">
    <property type="nucleotide sequence ID" value="XM_009515904.1"/>
</dbReference>
<dbReference type="Gene3D" id="3.40.50.11380">
    <property type="match status" value="1"/>
</dbReference>
<dbReference type="STRING" id="1094619.G4YET0"/>
<dbReference type="Gene3D" id="1.25.40.10">
    <property type="entry name" value="Tetratricopeptide repeat domain"/>
    <property type="match status" value="5"/>
</dbReference>
<dbReference type="PANTHER" id="PTHR44998:SF1">
    <property type="entry name" value="UDP-N-ACETYLGLUCOSAMINE--PEPTIDE N-ACETYLGLUCOSAMINYLTRANSFERASE 110 KDA SUBUNIT"/>
    <property type="match status" value="1"/>
</dbReference>
<comment type="pathway">
    <text evidence="1">Protein modification; protein glycosylation.</text>
</comment>
<dbReference type="GO" id="GO:0097363">
    <property type="term" value="F:protein O-acetylglucosaminyltransferase activity"/>
    <property type="evidence" value="ECO:0007669"/>
    <property type="project" value="UniProtKB-EC"/>
</dbReference>
<dbReference type="EC" id="2.4.1.255" evidence="3"/>
<keyword evidence="6" id="KW-0677">Repeat</keyword>
<dbReference type="GO" id="GO:0006493">
    <property type="term" value="P:protein O-linked glycosylation"/>
    <property type="evidence" value="ECO:0007669"/>
    <property type="project" value="TreeGrafter"/>
</dbReference>
<dbReference type="InterPro" id="IPR029489">
    <property type="entry name" value="OGT/SEC/SPY_C"/>
</dbReference>
<evidence type="ECO:0000256" key="3">
    <source>
        <dbReference type="ARBA" id="ARBA00011970"/>
    </source>
</evidence>
<dbReference type="InterPro" id="IPR019734">
    <property type="entry name" value="TPR_rpt"/>
</dbReference>
<dbReference type="SUPFAM" id="SSF53756">
    <property type="entry name" value="UDP-Glycosyltransferase/glycogen phosphorylase"/>
    <property type="match status" value="1"/>
</dbReference>
<dbReference type="InterPro" id="IPR011990">
    <property type="entry name" value="TPR-like_helical_dom_sf"/>
</dbReference>
<keyword evidence="5" id="KW-0808">Transferase</keyword>
<name>G4YET0_PHYSP</name>
<comment type="similarity">
    <text evidence="2">Belongs to the glycosyltransferase 41 family. O-GlcNAc transferase subfamily.</text>
</comment>
<dbReference type="SUPFAM" id="SSF48452">
    <property type="entry name" value="TPR-like"/>
    <property type="match status" value="2"/>
</dbReference>
<dbReference type="Pfam" id="PF13432">
    <property type="entry name" value="TPR_16"/>
    <property type="match status" value="3"/>
</dbReference>